<dbReference type="RefSeq" id="WP_231003583.1">
    <property type="nucleotide sequence ID" value="NZ_JAJNEC010000004.1"/>
</dbReference>
<proteinExistence type="predicted"/>
<keyword evidence="1" id="KW-1133">Transmembrane helix</keyword>
<evidence type="ECO:0008006" key="4">
    <source>
        <dbReference type="Google" id="ProtNLM"/>
    </source>
</evidence>
<organism evidence="2 3">
    <name type="scientific">Niabella pedocola</name>
    <dbReference type="NCBI Taxonomy" id="1752077"/>
    <lineage>
        <taxon>Bacteria</taxon>
        <taxon>Pseudomonadati</taxon>
        <taxon>Bacteroidota</taxon>
        <taxon>Chitinophagia</taxon>
        <taxon>Chitinophagales</taxon>
        <taxon>Chitinophagaceae</taxon>
        <taxon>Niabella</taxon>
    </lineage>
</organism>
<dbReference type="Proteomes" id="UP001199816">
    <property type="component" value="Unassembled WGS sequence"/>
</dbReference>
<evidence type="ECO:0000256" key="1">
    <source>
        <dbReference type="SAM" id="Phobius"/>
    </source>
</evidence>
<reference evidence="2 3" key="1">
    <citation type="submission" date="2021-11" db="EMBL/GenBank/DDBJ databases">
        <title>Genomic of Niabella pedocola.</title>
        <authorList>
            <person name="Wu T."/>
        </authorList>
    </citation>
    <scope>NUCLEOTIDE SEQUENCE [LARGE SCALE GENOMIC DNA]</scope>
    <source>
        <strain evidence="2 3">JCM 31011</strain>
    </source>
</reference>
<keyword evidence="3" id="KW-1185">Reference proteome</keyword>
<feature type="transmembrane region" description="Helical" evidence="1">
    <location>
        <begin position="94"/>
        <end position="113"/>
    </location>
</feature>
<feature type="transmembrane region" description="Helical" evidence="1">
    <location>
        <begin position="60"/>
        <end position="82"/>
    </location>
</feature>
<keyword evidence="1" id="KW-0472">Membrane</keyword>
<accession>A0ABS8PN40</accession>
<evidence type="ECO:0000313" key="3">
    <source>
        <dbReference type="Proteomes" id="UP001199816"/>
    </source>
</evidence>
<evidence type="ECO:0000313" key="2">
    <source>
        <dbReference type="EMBL" id="MCD2422516.1"/>
    </source>
</evidence>
<comment type="caution">
    <text evidence="2">The sequence shown here is derived from an EMBL/GenBank/DDBJ whole genome shotgun (WGS) entry which is preliminary data.</text>
</comment>
<sequence>MLNKISTWLFFNLAVFITLLISGAMTALHTNEFYNVKIRRQYSGYPFGGEGPAPYYYKTAALYATTQLIWGFVFLLVFLVTARAAFKKQKRNGLLLLAITIFLVLLQLIQGQIST</sequence>
<dbReference type="EMBL" id="JAJNEC010000004">
    <property type="protein sequence ID" value="MCD2422516.1"/>
    <property type="molecule type" value="Genomic_DNA"/>
</dbReference>
<keyword evidence="1" id="KW-0812">Transmembrane</keyword>
<feature type="transmembrane region" description="Helical" evidence="1">
    <location>
        <begin position="7"/>
        <end position="28"/>
    </location>
</feature>
<protein>
    <recommendedName>
        <fullName evidence="4">DUF1634 domain-containing protein</fullName>
    </recommendedName>
</protein>
<gene>
    <name evidence="2" type="ORF">LQ567_07055</name>
</gene>
<name>A0ABS8PN40_9BACT</name>